<accession>A0A6L2L918</accession>
<keyword evidence="3" id="KW-0378">Hydrolase</keyword>
<dbReference type="SUPFAM" id="SSF52540">
    <property type="entry name" value="P-loop containing nucleoside triphosphate hydrolases"/>
    <property type="match status" value="1"/>
</dbReference>
<dbReference type="SUPFAM" id="SSF50249">
    <property type="entry name" value="Nucleic acid-binding proteins"/>
    <property type="match status" value="1"/>
</dbReference>
<dbReference type="AlphaFoldDB" id="A0A6L2L918"/>
<dbReference type="InterPro" id="IPR012340">
    <property type="entry name" value="NA-bd_OB-fold"/>
</dbReference>
<evidence type="ECO:0000259" key="2">
    <source>
        <dbReference type="Pfam" id="PF14214"/>
    </source>
</evidence>
<reference evidence="3" key="1">
    <citation type="journal article" date="2019" name="Sci. Rep.">
        <title>Draft genome of Tanacetum cinerariifolium, the natural source of mosquito coil.</title>
        <authorList>
            <person name="Yamashiro T."/>
            <person name="Shiraishi A."/>
            <person name="Satake H."/>
            <person name="Nakayama K."/>
        </authorList>
    </citation>
    <scope>NUCLEOTIDE SEQUENCE</scope>
</reference>
<dbReference type="InterPro" id="IPR027417">
    <property type="entry name" value="P-loop_NTPase"/>
</dbReference>
<organism evidence="3">
    <name type="scientific">Tanacetum cinerariifolium</name>
    <name type="common">Dalmatian daisy</name>
    <name type="synonym">Chrysanthemum cinerariifolium</name>
    <dbReference type="NCBI Taxonomy" id="118510"/>
    <lineage>
        <taxon>Eukaryota</taxon>
        <taxon>Viridiplantae</taxon>
        <taxon>Streptophyta</taxon>
        <taxon>Embryophyta</taxon>
        <taxon>Tracheophyta</taxon>
        <taxon>Spermatophyta</taxon>
        <taxon>Magnoliopsida</taxon>
        <taxon>eudicotyledons</taxon>
        <taxon>Gunneridae</taxon>
        <taxon>Pentapetalae</taxon>
        <taxon>asterids</taxon>
        <taxon>campanulids</taxon>
        <taxon>Asterales</taxon>
        <taxon>Asteraceae</taxon>
        <taxon>Asteroideae</taxon>
        <taxon>Anthemideae</taxon>
        <taxon>Anthemidinae</taxon>
        <taxon>Tanacetum</taxon>
    </lineage>
</organism>
<feature type="non-terminal residue" evidence="3">
    <location>
        <position position="1"/>
    </location>
</feature>
<keyword evidence="3" id="KW-0067">ATP-binding</keyword>
<sequence length="745" mass="84349">NVEITICITQRAGADVEPTRAGCHGYYCGDDLQDVGCQFFTDILALALLCLTKRGQQIKVMLWGALGHKLIEKRTRHIRLYPIVITAVSVKLYYNRLYLSSTSSSLIIDDEKIPVLRRLKHDDSSVDYPVLRYRLEIKISDDTAEVVVVLFDETATSLLKCSASAMVASQACVCTPSDLLDLYTDSQLQDEDENTSLPAALANIVKTSQTLEPKSHTYYEHRNYESFTCWRIVTDDVVEGVSTLTWLLQKQTLRPLREKLEDSDAEESFVADSQPKGDVVGCSSDTKKKRRKVRKPAALSSTALVLHPINATIAMRPCGMKKEITKEKGLQIQHSHYVSKKDWCHSHSSVNVELHLLSERSSSRQHNASTVPEVTAMITNDFGDGDPTRDIIVNTKDGQPKRILKLHTSYMAVQYLLLFLYGEDRYHDKIPYHRNTAGHGKMIVLPHTFIGDPRYMMQNYQDVMALCRAYGNLDLFIKFTSNLKWPEINEMLAHVPGQRAYDRSEVGTKSLFFVAFCGGDKKYNLTTTLKRTFCTDCVLSWIAFCPGLRFVLDCILSWIAICLGLRFASEALRFVFKDLAFCLRSIAFCLLQRSCVLPEKHCILSTSKILRFVSEALRFVYFQDLAFCLGSTAFCLLQKGVAFCANCLIITELGEFVFKAKILTGSHVGDTVLIHRIILTLTSTQSKWPFVLKRRQYPVRPCYAMTINKSQGQLLNYVGFYLPNLVFNHGQLYVRTISGYKSGWP</sequence>
<dbReference type="GO" id="GO:0004386">
    <property type="term" value="F:helicase activity"/>
    <property type="evidence" value="ECO:0007669"/>
    <property type="project" value="UniProtKB-KW"/>
</dbReference>
<keyword evidence="3" id="KW-0547">Nucleotide-binding</keyword>
<dbReference type="PANTHER" id="PTHR45786">
    <property type="entry name" value="DNA BINDING PROTEIN-LIKE"/>
    <property type="match status" value="1"/>
</dbReference>
<feature type="domain" description="Helitron helicase-like" evidence="2">
    <location>
        <begin position="436"/>
        <end position="503"/>
    </location>
</feature>
<proteinExistence type="predicted"/>
<dbReference type="EMBL" id="BKCJ010003979">
    <property type="protein sequence ID" value="GEU58313.1"/>
    <property type="molecule type" value="Genomic_DNA"/>
</dbReference>
<name>A0A6L2L918_TANCI</name>
<protein>
    <submittedName>
        <fullName evidence="3">ATP-dependent DNA helicase PIF1-like</fullName>
    </submittedName>
</protein>
<dbReference type="Pfam" id="PF14214">
    <property type="entry name" value="Helitron_like_N"/>
    <property type="match status" value="1"/>
</dbReference>
<keyword evidence="3" id="KW-0347">Helicase</keyword>
<comment type="caution">
    <text evidence="3">The sequence shown here is derived from an EMBL/GenBank/DDBJ whole genome shotgun (WGS) entry which is preliminary data.</text>
</comment>
<evidence type="ECO:0000256" key="1">
    <source>
        <dbReference type="SAM" id="MobiDB-lite"/>
    </source>
</evidence>
<gene>
    <name evidence="3" type="ORF">Tci_030291</name>
</gene>
<dbReference type="Gene3D" id="2.40.50.140">
    <property type="entry name" value="Nucleic acid-binding proteins"/>
    <property type="match status" value="1"/>
</dbReference>
<dbReference type="PANTHER" id="PTHR45786:SF74">
    <property type="entry name" value="ATP-DEPENDENT DNA HELICASE"/>
    <property type="match status" value="1"/>
</dbReference>
<dbReference type="InterPro" id="IPR025476">
    <property type="entry name" value="Helitron_helicase-like"/>
</dbReference>
<evidence type="ECO:0000313" key="3">
    <source>
        <dbReference type="EMBL" id="GEU58313.1"/>
    </source>
</evidence>
<feature type="region of interest" description="Disordered" evidence="1">
    <location>
        <begin position="267"/>
        <end position="295"/>
    </location>
</feature>